<sequence>MPSFPLARRGAKALRALASRAERYPRAPFAVALALAVVAFGAAVDMDRLADSRITEAEELATEGEETSSYYEYQLEEAQPEIVEYGFSTVVVEGEEWVLVGGVLRNPYDRALESVSLSVTAVAEDGNPIRAEDLYVSVIPAGGVVNVGYVMRGNATAIPPEELRLEALEPSYLEVDTSGMTEEEAAHLGWHPEPPEVELLEVVPLASPDGCRLRFRIDTENEMVELSVLFRDAEGRLLGGMPAGSVGSSELSAIPTWRNYPLGESVQELDVLAAWMPEGTDLDAIEIGPSDPAGG</sequence>
<dbReference type="Proteomes" id="UP000305792">
    <property type="component" value="Unassembled WGS sequence"/>
</dbReference>
<reference evidence="1 2" key="1">
    <citation type="journal article" date="2018" name="Int. J. Syst. Evol. Microbiol.">
        <title>Glycomyces paridis sp. nov., isolated from the medicinal plant Paris polyphylla.</title>
        <authorList>
            <person name="Fang X.M."/>
            <person name="Bai J.L."/>
            <person name="Su J."/>
            <person name="Zhao L.L."/>
            <person name="Liu H.Y."/>
            <person name="Ma B.P."/>
            <person name="Zhang Y.Q."/>
            <person name="Yu L.Y."/>
        </authorList>
    </citation>
    <scope>NUCLEOTIDE SEQUENCE [LARGE SCALE GENOMIC DNA]</scope>
    <source>
        <strain evidence="1 2">CPCC 204357</strain>
    </source>
</reference>
<organism evidence="1 2">
    <name type="scientific">Glycomyces paridis</name>
    <dbReference type="NCBI Taxonomy" id="2126555"/>
    <lineage>
        <taxon>Bacteria</taxon>
        <taxon>Bacillati</taxon>
        <taxon>Actinomycetota</taxon>
        <taxon>Actinomycetes</taxon>
        <taxon>Glycomycetales</taxon>
        <taxon>Glycomycetaceae</taxon>
        <taxon>Glycomyces</taxon>
    </lineage>
</organism>
<dbReference type="AlphaFoldDB" id="A0A4S8PSS4"/>
<keyword evidence="2" id="KW-1185">Reference proteome</keyword>
<evidence type="ECO:0000313" key="2">
    <source>
        <dbReference type="Proteomes" id="UP000305792"/>
    </source>
</evidence>
<dbReference type="RefSeq" id="WP_136528302.1">
    <property type="nucleotide sequence ID" value="NZ_STGX01000002.1"/>
</dbReference>
<accession>A0A4S8PSS4</accession>
<gene>
    <name evidence="1" type="ORF">E9998_03440</name>
</gene>
<evidence type="ECO:0000313" key="1">
    <source>
        <dbReference type="EMBL" id="THV31429.1"/>
    </source>
</evidence>
<dbReference type="EMBL" id="STGX01000002">
    <property type="protein sequence ID" value="THV31429.1"/>
    <property type="molecule type" value="Genomic_DNA"/>
</dbReference>
<protein>
    <submittedName>
        <fullName evidence="1">Uncharacterized protein</fullName>
    </submittedName>
</protein>
<proteinExistence type="predicted"/>
<name>A0A4S8PSS4_9ACTN</name>
<comment type="caution">
    <text evidence="1">The sequence shown here is derived from an EMBL/GenBank/DDBJ whole genome shotgun (WGS) entry which is preliminary data.</text>
</comment>
<dbReference type="OrthoDB" id="5180567at2"/>